<geneLocation type="plasmid" evidence="1 2">
    <name>pBFS01_1</name>
</geneLocation>
<proteinExistence type="predicted"/>
<dbReference type="Proteomes" id="UP000036847">
    <property type="component" value="Plasmid pBFS01_1"/>
</dbReference>
<accession>A0AAE6EX78</accession>
<evidence type="ECO:0000313" key="1">
    <source>
        <dbReference type="EMBL" id="QCQ47746.1"/>
    </source>
</evidence>
<organism evidence="1 2">
    <name type="scientific">Bacteroides fragilis</name>
    <dbReference type="NCBI Taxonomy" id="817"/>
    <lineage>
        <taxon>Bacteria</taxon>
        <taxon>Pseudomonadati</taxon>
        <taxon>Bacteroidota</taxon>
        <taxon>Bacteroidia</taxon>
        <taxon>Bacteroidales</taxon>
        <taxon>Bacteroidaceae</taxon>
        <taxon>Bacteroides</taxon>
    </lineage>
</organism>
<gene>
    <name evidence="1" type="ORF">EC80_023410</name>
</gene>
<protein>
    <submittedName>
        <fullName evidence="1">Uncharacterized protein</fullName>
    </submittedName>
</protein>
<dbReference type="RefSeq" id="WP_005812638.1">
    <property type="nucleotide sequence ID" value="NZ_CAXSXC010000035.1"/>
</dbReference>
<name>A0AAE6EX78_BACFG</name>
<dbReference type="EMBL" id="CP036547">
    <property type="protein sequence ID" value="QCQ47746.1"/>
    <property type="molecule type" value="Genomic_DNA"/>
</dbReference>
<keyword evidence="1" id="KW-0614">Plasmid</keyword>
<dbReference type="AlphaFoldDB" id="A0AAE6EX78"/>
<sequence length="74" mass="8538">MEVDGRFEVYPYYDDLGGQTLRLVAGQKEWKVEYLPGIDTGSRITSIQWQIKANKDSDDSYDYVIESNVGREDN</sequence>
<evidence type="ECO:0000313" key="2">
    <source>
        <dbReference type="Proteomes" id="UP000036847"/>
    </source>
</evidence>
<reference evidence="1 2" key="1">
    <citation type="submission" date="2019-03" db="EMBL/GenBank/DDBJ databases">
        <title>Complete genome assembly of MDR B. fragilis.</title>
        <authorList>
            <person name="Sydenham T.V."/>
            <person name="Hasman H."/>
            <person name="Justesen U.S."/>
        </authorList>
    </citation>
    <scope>NUCLEOTIDE SEQUENCE [LARGE SCALE GENOMIC DNA]</scope>
    <source>
        <strain evidence="1 2">DCMSKEJBY0001B</strain>
        <plasmid evidence="1 2">pBFS01_1</plasmid>
    </source>
</reference>